<name>A0A0S4LNU9_9BACT</name>
<keyword evidence="4" id="KW-1185">Reference proteome</keyword>
<feature type="compositionally biased region" description="Basic and acidic residues" evidence="1">
    <location>
        <begin position="41"/>
        <end position="70"/>
    </location>
</feature>
<feature type="compositionally biased region" description="Basic residues" evidence="1">
    <location>
        <begin position="72"/>
        <end position="89"/>
    </location>
</feature>
<feature type="compositionally biased region" description="Basic and acidic residues" evidence="1">
    <location>
        <begin position="92"/>
        <end position="105"/>
    </location>
</feature>
<reference evidence="3 4" key="1">
    <citation type="submission" date="2015-10" db="EMBL/GenBank/DDBJ databases">
        <authorList>
            <person name="Gilbert D.G."/>
        </authorList>
    </citation>
    <scope>NUCLEOTIDE SEQUENCE [LARGE SCALE GENOMIC DNA]</scope>
    <source>
        <strain evidence="3">COMA1</strain>
    </source>
</reference>
<proteinExistence type="predicted"/>
<feature type="region of interest" description="Disordered" evidence="1">
    <location>
        <begin position="38"/>
        <end position="105"/>
    </location>
</feature>
<dbReference type="EMBL" id="CZQA01000013">
    <property type="protein sequence ID" value="CUS39196.1"/>
    <property type="molecule type" value="Genomic_DNA"/>
</dbReference>
<accession>A0A0S4LNU9</accession>
<evidence type="ECO:0000313" key="3">
    <source>
        <dbReference type="EMBL" id="CUS39196.1"/>
    </source>
</evidence>
<feature type="signal peptide" evidence="2">
    <location>
        <begin position="1"/>
        <end position="21"/>
    </location>
</feature>
<evidence type="ECO:0000313" key="4">
    <source>
        <dbReference type="Proteomes" id="UP000199032"/>
    </source>
</evidence>
<protein>
    <recommendedName>
        <fullName evidence="5">Secreted protein</fullName>
    </recommendedName>
</protein>
<sequence>MKGMLIALSGTFILMSSLVYGQSDTQAIDQGNMNHGQWIERSFDRGQLDRREEARPEREPASLDRTESRAKTVTKKKAAPIGAAKKHTSRPLVRERHDRRDTRHR</sequence>
<evidence type="ECO:0000256" key="2">
    <source>
        <dbReference type="SAM" id="SignalP"/>
    </source>
</evidence>
<gene>
    <name evidence="3" type="ORF">COMA1_70083</name>
</gene>
<dbReference type="AlphaFoldDB" id="A0A0S4LNU9"/>
<evidence type="ECO:0008006" key="5">
    <source>
        <dbReference type="Google" id="ProtNLM"/>
    </source>
</evidence>
<dbReference type="Proteomes" id="UP000199032">
    <property type="component" value="Unassembled WGS sequence"/>
</dbReference>
<feature type="chain" id="PRO_5006624140" description="Secreted protein" evidence="2">
    <location>
        <begin position="22"/>
        <end position="105"/>
    </location>
</feature>
<evidence type="ECO:0000256" key="1">
    <source>
        <dbReference type="SAM" id="MobiDB-lite"/>
    </source>
</evidence>
<keyword evidence="2" id="KW-0732">Signal</keyword>
<organism evidence="3 4">
    <name type="scientific">Candidatus Nitrospira nitrosa</name>
    <dbReference type="NCBI Taxonomy" id="1742972"/>
    <lineage>
        <taxon>Bacteria</taxon>
        <taxon>Pseudomonadati</taxon>
        <taxon>Nitrospirota</taxon>
        <taxon>Nitrospiria</taxon>
        <taxon>Nitrospirales</taxon>
        <taxon>Nitrospiraceae</taxon>
        <taxon>Nitrospira</taxon>
    </lineage>
</organism>
<dbReference type="STRING" id="1742972.COMA1_70083"/>
<dbReference type="RefSeq" id="WP_141654423.1">
    <property type="nucleotide sequence ID" value="NZ_CZQA01000013.1"/>
</dbReference>